<proteinExistence type="predicted"/>
<sequence>MAKSPVCAACFKSDQFCEKEKRHRKDCLKISGGWPALSLVISAKKRKALKRVSQDLWRLVRIVGSRGPRPALSLVSSARKKTVIEETVSDLWRLITYSGCLVILRLLLTSAVNRSAPT</sequence>
<evidence type="ECO:0000313" key="1">
    <source>
        <dbReference type="EMBL" id="KAK7797897.1"/>
    </source>
</evidence>
<keyword evidence="2" id="KW-1185">Reference proteome</keyword>
<protein>
    <submittedName>
        <fullName evidence="1">Uncharacterized protein</fullName>
    </submittedName>
</protein>
<comment type="caution">
    <text evidence="1">The sequence shown here is derived from an EMBL/GenBank/DDBJ whole genome shotgun (WGS) entry which is preliminary data.</text>
</comment>
<dbReference type="Proteomes" id="UP001488838">
    <property type="component" value="Unassembled WGS sequence"/>
</dbReference>
<reference evidence="1 2" key="1">
    <citation type="journal article" date="2023" name="bioRxiv">
        <title>Conserved and derived expression patterns and positive selection on dental genes reveal complex evolutionary context of ever-growing rodent molars.</title>
        <authorList>
            <person name="Calamari Z.T."/>
            <person name="Song A."/>
            <person name="Cohen E."/>
            <person name="Akter M."/>
            <person name="Roy R.D."/>
            <person name="Hallikas O."/>
            <person name="Christensen M.M."/>
            <person name="Li P."/>
            <person name="Marangoni P."/>
            <person name="Jernvall J."/>
            <person name="Klein O.D."/>
        </authorList>
    </citation>
    <scope>NUCLEOTIDE SEQUENCE [LARGE SCALE GENOMIC DNA]</scope>
    <source>
        <strain evidence="1">V071</strain>
    </source>
</reference>
<dbReference type="EMBL" id="JBBHLL010000760">
    <property type="protein sequence ID" value="KAK7797897.1"/>
    <property type="molecule type" value="Genomic_DNA"/>
</dbReference>
<gene>
    <name evidence="1" type="ORF">U0070_022893</name>
</gene>
<dbReference type="AlphaFoldDB" id="A0AAW0H4Z1"/>
<evidence type="ECO:0000313" key="2">
    <source>
        <dbReference type="Proteomes" id="UP001488838"/>
    </source>
</evidence>
<name>A0AAW0H4Z1_MYOGA</name>
<organism evidence="1 2">
    <name type="scientific">Myodes glareolus</name>
    <name type="common">Bank vole</name>
    <name type="synonym">Clethrionomys glareolus</name>
    <dbReference type="NCBI Taxonomy" id="447135"/>
    <lineage>
        <taxon>Eukaryota</taxon>
        <taxon>Metazoa</taxon>
        <taxon>Chordata</taxon>
        <taxon>Craniata</taxon>
        <taxon>Vertebrata</taxon>
        <taxon>Euteleostomi</taxon>
        <taxon>Mammalia</taxon>
        <taxon>Eutheria</taxon>
        <taxon>Euarchontoglires</taxon>
        <taxon>Glires</taxon>
        <taxon>Rodentia</taxon>
        <taxon>Myomorpha</taxon>
        <taxon>Muroidea</taxon>
        <taxon>Cricetidae</taxon>
        <taxon>Arvicolinae</taxon>
        <taxon>Myodes</taxon>
    </lineage>
</organism>
<accession>A0AAW0H4Z1</accession>